<gene>
    <name evidence="1" type="ORF">KPL71_019872</name>
</gene>
<evidence type="ECO:0000313" key="2">
    <source>
        <dbReference type="Proteomes" id="UP000829398"/>
    </source>
</evidence>
<protein>
    <submittedName>
        <fullName evidence="1">Patatin-like protein 3</fullName>
    </submittedName>
</protein>
<accession>A0ACB8J3G2</accession>
<keyword evidence="2" id="KW-1185">Reference proteome</keyword>
<evidence type="ECO:0000313" key="1">
    <source>
        <dbReference type="EMBL" id="KAH9711827.1"/>
    </source>
</evidence>
<dbReference type="EMBL" id="CM039176">
    <property type="protein sequence ID" value="KAH9711827.1"/>
    <property type="molecule type" value="Genomic_DNA"/>
</dbReference>
<comment type="caution">
    <text evidence="1">The sequence shown here is derived from an EMBL/GenBank/DDBJ whole genome shotgun (WGS) entry which is preliminary data.</text>
</comment>
<dbReference type="Proteomes" id="UP000829398">
    <property type="component" value="Chromosome 7"/>
</dbReference>
<organism evidence="1 2">
    <name type="scientific">Citrus sinensis</name>
    <name type="common">Sweet orange</name>
    <name type="synonym">Citrus aurantium var. sinensis</name>
    <dbReference type="NCBI Taxonomy" id="2711"/>
    <lineage>
        <taxon>Eukaryota</taxon>
        <taxon>Viridiplantae</taxon>
        <taxon>Streptophyta</taxon>
        <taxon>Embryophyta</taxon>
        <taxon>Tracheophyta</taxon>
        <taxon>Spermatophyta</taxon>
        <taxon>Magnoliopsida</taxon>
        <taxon>eudicotyledons</taxon>
        <taxon>Gunneridae</taxon>
        <taxon>Pentapetalae</taxon>
        <taxon>rosids</taxon>
        <taxon>malvids</taxon>
        <taxon>Sapindales</taxon>
        <taxon>Rutaceae</taxon>
        <taxon>Aurantioideae</taxon>
        <taxon>Citrus</taxon>
    </lineage>
</organism>
<proteinExistence type="predicted"/>
<sequence>MCAPWLEPLRGPNSLELSRLKKDIQPWQERRFAEYMTHAPLGSLNYVSGVATEINAVNYLSPRTWLAAFHFVLGFFFFVDHLRPAQYLIDLINPRTN</sequence>
<reference evidence="2" key="1">
    <citation type="journal article" date="2023" name="Hortic. Res.">
        <title>A chromosome-level phased genome enabling allele-level studies in sweet orange: a case study on citrus Huanglongbing tolerance.</title>
        <authorList>
            <person name="Wu B."/>
            <person name="Yu Q."/>
            <person name="Deng Z."/>
            <person name="Duan Y."/>
            <person name="Luo F."/>
            <person name="Gmitter F. Jr."/>
        </authorList>
    </citation>
    <scope>NUCLEOTIDE SEQUENCE [LARGE SCALE GENOMIC DNA]</scope>
    <source>
        <strain evidence="2">cv. Valencia</strain>
    </source>
</reference>
<name>A0ACB8J3G2_CITSI</name>